<proteinExistence type="predicted"/>
<dbReference type="EMBL" id="GISG01081134">
    <property type="protein sequence ID" value="MBA4632154.1"/>
    <property type="molecule type" value="Transcribed_RNA"/>
</dbReference>
<organism evidence="1">
    <name type="scientific">Opuntia streptacantha</name>
    <name type="common">Prickly pear cactus</name>
    <name type="synonym">Opuntia cardona</name>
    <dbReference type="NCBI Taxonomy" id="393608"/>
    <lineage>
        <taxon>Eukaryota</taxon>
        <taxon>Viridiplantae</taxon>
        <taxon>Streptophyta</taxon>
        <taxon>Embryophyta</taxon>
        <taxon>Tracheophyta</taxon>
        <taxon>Spermatophyta</taxon>
        <taxon>Magnoliopsida</taxon>
        <taxon>eudicotyledons</taxon>
        <taxon>Gunneridae</taxon>
        <taxon>Pentapetalae</taxon>
        <taxon>Caryophyllales</taxon>
        <taxon>Cactineae</taxon>
        <taxon>Cactaceae</taxon>
        <taxon>Opuntioideae</taxon>
        <taxon>Opuntia</taxon>
    </lineage>
</organism>
<accession>A0A7C8Z2S3</accession>
<protein>
    <submittedName>
        <fullName evidence="1">Uncharacterized protein</fullName>
    </submittedName>
</protein>
<dbReference type="EMBL" id="GISG01081136">
    <property type="protein sequence ID" value="MBA4632155.1"/>
    <property type="molecule type" value="Transcribed_RNA"/>
</dbReference>
<dbReference type="EMBL" id="GISG01081137">
    <property type="protein sequence ID" value="MBA4632156.1"/>
    <property type="molecule type" value="Transcribed_RNA"/>
</dbReference>
<dbReference type="EMBL" id="GISG01081132">
    <property type="protein sequence ID" value="MBA4632153.1"/>
    <property type="molecule type" value="Transcribed_RNA"/>
</dbReference>
<reference evidence="1" key="2">
    <citation type="submission" date="2020-07" db="EMBL/GenBank/DDBJ databases">
        <authorList>
            <person name="Vera ALvarez R."/>
            <person name="Arias-Moreno D.M."/>
            <person name="Jimenez-Jacinto V."/>
            <person name="Jimenez-Bremont J.F."/>
            <person name="Swaminathan K."/>
            <person name="Moose S.P."/>
            <person name="Guerrero-Gonzalez M.L."/>
            <person name="Marino-Ramirez L."/>
            <person name="Landsman D."/>
            <person name="Rodriguez-Kessler M."/>
            <person name="Delgado-Sanchez P."/>
        </authorList>
    </citation>
    <scope>NUCLEOTIDE SEQUENCE</scope>
    <source>
        <tissue evidence="1">Cladode</tissue>
    </source>
</reference>
<dbReference type="AlphaFoldDB" id="A0A7C8Z2S3"/>
<sequence>MSSMKSVYIFKMQCKSLEYPYDHVNGWSFKSRPFVSRAYFLIDILTILEISELMTSHCVKYSKGKRIQLPTDSSMLDDVSITKTPMILKKMNNVSFIRII</sequence>
<name>A0A7C8Z2S3_OPUST</name>
<evidence type="ECO:0000313" key="1">
    <source>
        <dbReference type="EMBL" id="MBA4632153.1"/>
    </source>
</evidence>
<reference evidence="1" key="1">
    <citation type="journal article" date="2013" name="J. Plant Res.">
        <title>Effect of fungi and light on seed germination of three Opuntia species from semiarid lands of central Mexico.</title>
        <authorList>
            <person name="Delgado-Sanchez P."/>
            <person name="Jimenez-Bremont J.F."/>
            <person name="Guerrero-Gonzalez Mde L."/>
            <person name="Flores J."/>
        </authorList>
    </citation>
    <scope>NUCLEOTIDE SEQUENCE</scope>
    <source>
        <tissue evidence="1">Cladode</tissue>
    </source>
</reference>
<dbReference type="EMBL" id="GISG01081130">
    <property type="protein sequence ID" value="MBA4632152.1"/>
    <property type="molecule type" value="Transcribed_RNA"/>
</dbReference>